<sequence length="519" mass="60091">MKLCFLLLVNLVAFINCENILYLSNVPSPSHFIWCKSLLYSLHERGHNITALSPDIEESKEKFTFLHLNQVYSEIYNATEELNFFEFNEASPYELFMLYADASEKACRGSIKSKGYKQLLDYPDDFKFDLAFFDFTMDPCLMGILQKFKHRPLLIGLSAFHSPGQFGANLLYPAFVPGHDLLYISKMNFQERFVSALVHLLEYFMRKLLFAPLVEKVVREVHPNVEYLLDVEKTAKMYFINNNPIMNFQAPTFTNQKNVGGMQIKKPKELPEELKTIADNAKHGLVFFSLGTNVRSDSLKDEIIVKILKAFSRLDKYTFLWKFETKEKLPIALPKNVKIKDWMPQNDILSHKNTKLFISHCGLLSIQESLYYGVPVLGMPVFADQPQNALRMKELGVGEILSILEFTEDELYETLKKMLESKSYKEKGERLSRAMHDRPMTAVEEATYWSEWLMRNPDIDLEGAAADLNLFARHSFDVYTVLLAIFAVILYVLIKIEIFIIKLIFCRNNTKSSKKQKLN</sequence>
<keyword evidence="7" id="KW-1185">Reference proteome</keyword>
<comment type="subcellular location">
    <subcellularLocation>
        <location evidence="5">Membrane</location>
        <topology evidence="5">Single-pass membrane protein</topology>
    </subcellularLocation>
</comment>
<keyword evidence="2 4" id="KW-0328">Glycosyltransferase</keyword>
<gene>
    <name evidence="6" type="ORF">PVAND_013207</name>
</gene>
<dbReference type="InterPro" id="IPR002213">
    <property type="entry name" value="UDP_glucos_trans"/>
</dbReference>
<protein>
    <recommendedName>
        <fullName evidence="5">UDP-glucuronosyltransferase</fullName>
        <ecNumber evidence="5">2.4.1.17</ecNumber>
    </recommendedName>
</protein>
<keyword evidence="5" id="KW-0732">Signal</keyword>
<dbReference type="PANTHER" id="PTHR48043">
    <property type="entry name" value="EG:EG0003.4 PROTEIN-RELATED"/>
    <property type="match status" value="1"/>
</dbReference>
<dbReference type="FunFam" id="3.40.50.2000:FF:000021">
    <property type="entry name" value="UDP-glucuronosyltransferase"/>
    <property type="match status" value="1"/>
</dbReference>
<feature type="signal peptide" evidence="5">
    <location>
        <begin position="1"/>
        <end position="17"/>
    </location>
</feature>
<keyword evidence="3 4" id="KW-0808">Transferase</keyword>
<dbReference type="EMBL" id="JADBJN010000001">
    <property type="protein sequence ID" value="KAG5683951.1"/>
    <property type="molecule type" value="Genomic_DNA"/>
</dbReference>
<dbReference type="Gene3D" id="3.40.50.2000">
    <property type="entry name" value="Glycogen Phosphorylase B"/>
    <property type="match status" value="1"/>
</dbReference>
<dbReference type="PROSITE" id="PS00375">
    <property type="entry name" value="UDPGT"/>
    <property type="match status" value="1"/>
</dbReference>
<reference evidence="6" key="1">
    <citation type="submission" date="2021-03" db="EMBL/GenBank/DDBJ databases">
        <title>Chromosome level genome of the anhydrobiotic midge Polypedilum vanderplanki.</title>
        <authorList>
            <person name="Yoshida Y."/>
            <person name="Kikawada T."/>
            <person name="Gusev O."/>
        </authorList>
    </citation>
    <scope>NUCLEOTIDE SEQUENCE</scope>
    <source>
        <strain evidence="6">NIAS01</strain>
        <tissue evidence="6">Whole body or cell culture</tissue>
    </source>
</reference>
<accession>A0A9J6CPZ4</accession>
<feature type="transmembrane region" description="Helical" evidence="5">
    <location>
        <begin position="478"/>
        <end position="505"/>
    </location>
</feature>
<proteinExistence type="inferred from homology"/>
<dbReference type="OrthoDB" id="5835829at2759"/>
<evidence type="ECO:0000256" key="5">
    <source>
        <dbReference type="RuleBase" id="RU362059"/>
    </source>
</evidence>
<evidence type="ECO:0000256" key="3">
    <source>
        <dbReference type="ARBA" id="ARBA00022679"/>
    </source>
</evidence>
<name>A0A9J6CPZ4_POLVA</name>
<dbReference type="GO" id="GO:0016020">
    <property type="term" value="C:membrane"/>
    <property type="evidence" value="ECO:0007669"/>
    <property type="project" value="UniProtKB-SubCell"/>
</dbReference>
<dbReference type="InterPro" id="IPR050271">
    <property type="entry name" value="UDP-glycosyltransferase"/>
</dbReference>
<keyword evidence="5" id="KW-0812">Transmembrane</keyword>
<feature type="chain" id="PRO_5039961637" description="UDP-glucuronosyltransferase" evidence="5">
    <location>
        <begin position="18"/>
        <end position="519"/>
    </location>
</feature>
<evidence type="ECO:0000313" key="6">
    <source>
        <dbReference type="EMBL" id="KAG5683951.1"/>
    </source>
</evidence>
<dbReference type="Pfam" id="PF00201">
    <property type="entry name" value="UDPGT"/>
    <property type="match status" value="1"/>
</dbReference>
<comment type="similarity">
    <text evidence="1 4">Belongs to the UDP-glycosyltransferase family.</text>
</comment>
<evidence type="ECO:0000256" key="4">
    <source>
        <dbReference type="RuleBase" id="RU003718"/>
    </source>
</evidence>
<organism evidence="6 7">
    <name type="scientific">Polypedilum vanderplanki</name>
    <name type="common">Sleeping chironomid midge</name>
    <dbReference type="NCBI Taxonomy" id="319348"/>
    <lineage>
        <taxon>Eukaryota</taxon>
        <taxon>Metazoa</taxon>
        <taxon>Ecdysozoa</taxon>
        <taxon>Arthropoda</taxon>
        <taxon>Hexapoda</taxon>
        <taxon>Insecta</taxon>
        <taxon>Pterygota</taxon>
        <taxon>Neoptera</taxon>
        <taxon>Endopterygota</taxon>
        <taxon>Diptera</taxon>
        <taxon>Nematocera</taxon>
        <taxon>Chironomoidea</taxon>
        <taxon>Chironomidae</taxon>
        <taxon>Chironominae</taxon>
        <taxon>Polypedilum</taxon>
        <taxon>Polypedilum</taxon>
    </lineage>
</organism>
<evidence type="ECO:0000313" key="7">
    <source>
        <dbReference type="Proteomes" id="UP001107558"/>
    </source>
</evidence>
<dbReference type="AlphaFoldDB" id="A0A9J6CPZ4"/>
<evidence type="ECO:0000256" key="2">
    <source>
        <dbReference type="ARBA" id="ARBA00022676"/>
    </source>
</evidence>
<comment type="catalytic activity">
    <reaction evidence="5">
        <text>glucuronate acceptor + UDP-alpha-D-glucuronate = acceptor beta-D-glucuronoside + UDP + H(+)</text>
        <dbReference type="Rhea" id="RHEA:21032"/>
        <dbReference type="ChEBI" id="CHEBI:15378"/>
        <dbReference type="ChEBI" id="CHEBI:58052"/>
        <dbReference type="ChEBI" id="CHEBI:58223"/>
        <dbReference type="ChEBI" id="CHEBI:132367"/>
        <dbReference type="ChEBI" id="CHEBI:132368"/>
        <dbReference type="EC" id="2.4.1.17"/>
    </reaction>
</comment>
<evidence type="ECO:0000256" key="1">
    <source>
        <dbReference type="ARBA" id="ARBA00009995"/>
    </source>
</evidence>
<dbReference type="SUPFAM" id="SSF53756">
    <property type="entry name" value="UDP-Glycosyltransferase/glycogen phosphorylase"/>
    <property type="match status" value="1"/>
</dbReference>
<dbReference type="InterPro" id="IPR035595">
    <property type="entry name" value="UDP_glycos_trans_CS"/>
</dbReference>
<dbReference type="Proteomes" id="UP001107558">
    <property type="component" value="Chromosome 1"/>
</dbReference>
<dbReference type="GO" id="GO:0015020">
    <property type="term" value="F:glucuronosyltransferase activity"/>
    <property type="evidence" value="ECO:0007669"/>
    <property type="project" value="UniProtKB-EC"/>
</dbReference>
<dbReference type="CDD" id="cd03784">
    <property type="entry name" value="GT1_Gtf-like"/>
    <property type="match status" value="1"/>
</dbReference>
<dbReference type="EC" id="2.4.1.17" evidence="5"/>
<keyword evidence="5" id="KW-1133">Transmembrane helix</keyword>
<comment type="caution">
    <text evidence="6">The sequence shown here is derived from an EMBL/GenBank/DDBJ whole genome shotgun (WGS) entry which is preliminary data.</text>
</comment>
<keyword evidence="5" id="KW-0472">Membrane</keyword>
<dbReference type="PANTHER" id="PTHR48043:SF159">
    <property type="entry name" value="EG:EG0003.4 PROTEIN-RELATED"/>
    <property type="match status" value="1"/>
</dbReference>